<reference evidence="4 5" key="1">
    <citation type="submission" date="2024-11" db="EMBL/GenBank/DDBJ databases">
        <authorList>
            <person name="Kaparullina E.N."/>
            <person name="Delegan Y.A."/>
            <person name="Doronina N.V."/>
        </authorList>
    </citation>
    <scope>NUCLEOTIDE SEQUENCE [LARGE SCALE GENOMIC DNA]</scope>
    <source>
        <strain evidence="4 5">7sh_L</strain>
    </source>
</reference>
<dbReference type="InterPro" id="IPR011006">
    <property type="entry name" value="CheY-like_superfamily"/>
</dbReference>
<proteinExistence type="predicted"/>
<evidence type="ECO:0000313" key="5">
    <source>
        <dbReference type="Proteomes" id="UP001617669"/>
    </source>
</evidence>
<comment type="caution">
    <text evidence="4">The sequence shown here is derived from an EMBL/GenBank/DDBJ whole genome shotgun (WGS) entry which is preliminary data.</text>
</comment>
<dbReference type="SUPFAM" id="SSF46955">
    <property type="entry name" value="Putative DNA-binding domain"/>
    <property type="match status" value="1"/>
</dbReference>
<dbReference type="InterPro" id="IPR041657">
    <property type="entry name" value="HTH_17"/>
</dbReference>
<sequence>MNILHSNNVVMVNQDTGKEEFISTRDASKVLEVSLRTVQLWVESGVLKAWKTAGGHRRIARSSIDHILSQRRQAIIPATGQTSEQKVFHILLVEDDSALRNLFSYFFSSWKYPVRINVATDGFEGLISLGREVPDLLITDLNMPGMSGFEMLRHLKSSNQFSKLNIIALTALNDDYIQDKGGLPEGVLLFRKPVALSQLEPLIEAMIANVTGQSQFKAHASI</sequence>
<dbReference type="Gene3D" id="3.40.50.2300">
    <property type="match status" value="1"/>
</dbReference>
<dbReference type="Pfam" id="PF00072">
    <property type="entry name" value="Response_reg"/>
    <property type="match status" value="1"/>
</dbReference>
<gene>
    <name evidence="4" type="ORF">ACIKP9_02315</name>
</gene>
<dbReference type="CDD" id="cd04762">
    <property type="entry name" value="HTH_MerR-trunc"/>
    <property type="match status" value="1"/>
</dbReference>
<evidence type="ECO:0000256" key="2">
    <source>
        <dbReference type="PROSITE-ProRule" id="PRU00169"/>
    </source>
</evidence>
<dbReference type="InterPro" id="IPR050595">
    <property type="entry name" value="Bact_response_regulator"/>
</dbReference>
<dbReference type="SUPFAM" id="SSF52172">
    <property type="entry name" value="CheY-like"/>
    <property type="match status" value="1"/>
</dbReference>
<dbReference type="Pfam" id="PF12728">
    <property type="entry name" value="HTH_17"/>
    <property type="match status" value="1"/>
</dbReference>
<evidence type="ECO:0000259" key="3">
    <source>
        <dbReference type="PROSITE" id="PS50110"/>
    </source>
</evidence>
<dbReference type="RefSeq" id="WP_400878772.1">
    <property type="nucleotide sequence ID" value="NZ_JBIWXY010000001.1"/>
</dbReference>
<dbReference type="InterPro" id="IPR001789">
    <property type="entry name" value="Sig_transdc_resp-reg_receiver"/>
</dbReference>
<dbReference type="PROSITE" id="PS50110">
    <property type="entry name" value="RESPONSE_REGULATORY"/>
    <property type="match status" value="1"/>
</dbReference>
<dbReference type="InterPro" id="IPR010093">
    <property type="entry name" value="SinI_DNA-bd"/>
</dbReference>
<evidence type="ECO:0000313" key="4">
    <source>
        <dbReference type="EMBL" id="MFJ5445055.1"/>
    </source>
</evidence>
<keyword evidence="5" id="KW-1185">Reference proteome</keyword>
<dbReference type="InterPro" id="IPR009061">
    <property type="entry name" value="DNA-bd_dom_put_sf"/>
</dbReference>
<protein>
    <submittedName>
        <fullName evidence="4">Response regulator</fullName>
    </submittedName>
</protein>
<accession>A0ABW8GM83</accession>
<dbReference type="NCBIfam" id="TIGR01764">
    <property type="entry name" value="excise"/>
    <property type="match status" value="1"/>
</dbReference>
<feature type="modified residue" description="4-aspartylphosphate" evidence="2">
    <location>
        <position position="140"/>
    </location>
</feature>
<feature type="domain" description="Response regulatory" evidence="3">
    <location>
        <begin position="89"/>
        <end position="207"/>
    </location>
</feature>
<organism evidence="4 5">
    <name type="scientific">Methylobacillus methanolivorans</name>
    <dbReference type="NCBI Taxonomy" id="1848927"/>
    <lineage>
        <taxon>Bacteria</taxon>
        <taxon>Pseudomonadati</taxon>
        <taxon>Pseudomonadota</taxon>
        <taxon>Betaproteobacteria</taxon>
        <taxon>Nitrosomonadales</taxon>
        <taxon>Methylophilaceae</taxon>
        <taxon>Methylobacillus</taxon>
    </lineage>
</organism>
<evidence type="ECO:0000256" key="1">
    <source>
        <dbReference type="ARBA" id="ARBA00022553"/>
    </source>
</evidence>
<dbReference type="SMART" id="SM00448">
    <property type="entry name" value="REC"/>
    <property type="match status" value="1"/>
</dbReference>
<dbReference type="PANTHER" id="PTHR44591">
    <property type="entry name" value="STRESS RESPONSE REGULATOR PROTEIN 1"/>
    <property type="match status" value="1"/>
</dbReference>
<dbReference type="Gene3D" id="1.10.1660.10">
    <property type="match status" value="1"/>
</dbReference>
<dbReference type="Proteomes" id="UP001617669">
    <property type="component" value="Unassembled WGS sequence"/>
</dbReference>
<dbReference type="EMBL" id="JBIWXY010000001">
    <property type="protein sequence ID" value="MFJ5445055.1"/>
    <property type="molecule type" value="Genomic_DNA"/>
</dbReference>
<keyword evidence="1 2" id="KW-0597">Phosphoprotein</keyword>
<dbReference type="PANTHER" id="PTHR44591:SF3">
    <property type="entry name" value="RESPONSE REGULATORY DOMAIN-CONTAINING PROTEIN"/>
    <property type="match status" value="1"/>
</dbReference>
<name>A0ABW8GM83_9PROT</name>